<organism evidence="2 3">
    <name type="scientific">Mortierella polycephala</name>
    <dbReference type="NCBI Taxonomy" id="41804"/>
    <lineage>
        <taxon>Eukaryota</taxon>
        <taxon>Fungi</taxon>
        <taxon>Fungi incertae sedis</taxon>
        <taxon>Mucoromycota</taxon>
        <taxon>Mortierellomycotina</taxon>
        <taxon>Mortierellomycetes</taxon>
        <taxon>Mortierellales</taxon>
        <taxon>Mortierellaceae</taxon>
        <taxon>Mortierella</taxon>
    </lineage>
</organism>
<evidence type="ECO:0000259" key="1">
    <source>
        <dbReference type="Pfam" id="PF09995"/>
    </source>
</evidence>
<dbReference type="InterPro" id="IPR018713">
    <property type="entry name" value="MPAB/Lcp_cat_dom"/>
</dbReference>
<evidence type="ECO:0000313" key="2">
    <source>
        <dbReference type="EMBL" id="KAG0247909.1"/>
    </source>
</evidence>
<accession>A0A9P6TVM8</accession>
<feature type="domain" description="ER-bound oxygenase mpaB/mpaB'/Rubber oxygenase catalytic" evidence="1">
    <location>
        <begin position="160"/>
        <end position="244"/>
    </location>
</feature>
<dbReference type="AlphaFoldDB" id="A0A9P6TVM8"/>
<proteinExistence type="predicted"/>
<dbReference type="EMBL" id="JAAAJA010001170">
    <property type="protein sequence ID" value="KAG0247909.1"/>
    <property type="molecule type" value="Genomic_DNA"/>
</dbReference>
<dbReference type="Pfam" id="PF09995">
    <property type="entry name" value="MPAB_Lcp_cat"/>
    <property type="match status" value="1"/>
</dbReference>
<reference evidence="2" key="1">
    <citation type="journal article" date="2020" name="Fungal Divers.">
        <title>Resolving the Mortierellaceae phylogeny through synthesis of multi-gene phylogenetics and phylogenomics.</title>
        <authorList>
            <person name="Vandepol N."/>
            <person name="Liber J."/>
            <person name="Desiro A."/>
            <person name="Na H."/>
            <person name="Kennedy M."/>
            <person name="Barry K."/>
            <person name="Grigoriev I.V."/>
            <person name="Miller A.N."/>
            <person name="O'Donnell K."/>
            <person name="Stajich J.E."/>
            <person name="Bonito G."/>
        </authorList>
    </citation>
    <scope>NUCLEOTIDE SEQUENCE</scope>
    <source>
        <strain evidence="2">KOD948</strain>
    </source>
</reference>
<dbReference type="GO" id="GO:0016491">
    <property type="term" value="F:oxidoreductase activity"/>
    <property type="evidence" value="ECO:0007669"/>
    <property type="project" value="InterPro"/>
</dbReference>
<name>A0A9P6TVM8_9FUNG</name>
<comment type="caution">
    <text evidence="2">The sequence shown here is derived from an EMBL/GenBank/DDBJ whole genome shotgun (WGS) entry which is preliminary data.</text>
</comment>
<protein>
    <recommendedName>
        <fullName evidence="1">ER-bound oxygenase mpaB/mpaB'/Rubber oxygenase catalytic domain-containing protein</fullName>
    </recommendedName>
</protein>
<evidence type="ECO:0000313" key="3">
    <source>
        <dbReference type="Proteomes" id="UP000726737"/>
    </source>
</evidence>
<gene>
    <name evidence="2" type="ORF">BG011_000753</name>
</gene>
<dbReference type="Proteomes" id="UP000726737">
    <property type="component" value="Unassembled WGS sequence"/>
</dbReference>
<feature type="non-terminal residue" evidence="2">
    <location>
        <position position="1"/>
    </location>
</feature>
<dbReference type="PANTHER" id="PTHR37539">
    <property type="entry name" value="SECRETED PROTEIN-RELATED"/>
    <property type="match status" value="1"/>
</dbReference>
<dbReference type="PANTHER" id="PTHR37539:SF1">
    <property type="entry name" value="ER-BOUND OXYGENASE MPAB_MPAB'_RUBBER OXYGENASE CATALYTIC DOMAIN-CONTAINING PROTEIN"/>
    <property type="match status" value="1"/>
</dbReference>
<keyword evidence="3" id="KW-1185">Reference proteome</keyword>
<sequence>MSCPAGFTSDTEPRKAPFAAMTETLKPGEQLLYWDNVITWTDNHIPASKLEPLRKIGDELADNALEVLKAKPGQDALKLLREYTARPENEQESPAPRMLMEHLIRVPEWVDWEQVRRGQEVYWRYCLFISHALLHFSLAGGFAIPNISKVLSSTGYLSGKKTKERVLETSQFVLDVVHSVEYLLPDTGAAWESIVQVRLLHANVRSRLSKISRAHSKYYSVEEHGVPINQEDLLGTLFSFSNAMWR</sequence>
<dbReference type="InterPro" id="IPR037473">
    <property type="entry name" value="Lcp-like"/>
</dbReference>
<dbReference type="OrthoDB" id="6361347at2759"/>